<feature type="chain" id="PRO_5046704537" description="Transmembrane protein" evidence="1">
    <location>
        <begin position="30"/>
        <end position="121"/>
    </location>
</feature>
<dbReference type="EMBL" id="JAQQLI010000052">
    <property type="protein sequence ID" value="MDC7788780.1"/>
    <property type="molecule type" value="Genomic_DNA"/>
</dbReference>
<reference evidence="2" key="2">
    <citation type="submission" date="2023-02" db="EMBL/GenBank/DDBJ databases">
        <authorList>
            <person name="Rayyan A."/>
            <person name="Meyer T."/>
            <person name="Kyndt J.A."/>
        </authorList>
    </citation>
    <scope>NUCLEOTIDE SEQUENCE</scope>
    <source>
        <strain evidence="2">DSM 9987</strain>
    </source>
</reference>
<keyword evidence="3" id="KW-1185">Reference proteome</keyword>
<name>A0ABT5JID0_RHOTP</name>
<sequence>MGKSSTTAVAVLTAAAVTIAGFGFAPAQAAPARKSVPDLSSGTVDAGAQRRYYRGRGYRGVPPAVPWALGTFAATAATIAAANAARRNYYYAPAPYGYYAPPPAYGYYGPGYAPYGYYDRW</sequence>
<evidence type="ECO:0000313" key="2">
    <source>
        <dbReference type="EMBL" id="MDC7788780.1"/>
    </source>
</evidence>
<accession>A0ABT5JID0</accession>
<gene>
    <name evidence="2" type="ORF">PQJ73_24100</name>
</gene>
<organism evidence="2 3">
    <name type="scientific">Rhodoplanes tepidamans</name>
    <name type="common">Rhodoplanes cryptolactis</name>
    <dbReference type="NCBI Taxonomy" id="200616"/>
    <lineage>
        <taxon>Bacteria</taxon>
        <taxon>Pseudomonadati</taxon>
        <taxon>Pseudomonadota</taxon>
        <taxon>Alphaproteobacteria</taxon>
        <taxon>Hyphomicrobiales</taxon>
        <taxon>Nitrobacteraceae</taxon>
        <taxon>Rhodoplanes</taxon>
    </lineage>
</organism>
<reference evidence="2" key="1">
    <citation type="journal article" date="2023" name="Microbiol Resour">
        <title>Genome Sequences of Rhodoplanes serenus and Two Thermotolerant Strains, Rhodoplanes tepidamans and 'Rhodoplanes cryptolactis,' Further Refine the Genus.</title>
        <authorList>
            <person name="Rayyan A.A."/>
            <person name="Kyndt J.A."/>
        </authorList>
    </citation>
    <scope>NUCLEOTIDE SEQUENCE</scope>
    <source>
        <strain evidence="2">DSM 9987</strain>
    </source>
</reference>
<evidence type="ECO:0000256" key="1">
    <source>
        <dbReference type="SAM" id="SignalP"/>
    </source>
</evidence>
<proteinExistence type="predicted"/>
<evidence type="ECO:0000313" key="3">
    <source>
        <dbReference type="Proteomes" id="UP001165652"/>
    </source>
</evidence>
<dbReference type="RefSeq" id="WP_272779612.1">
    <property type="nucleotide sequence ID" value="NZ_JAQQLI010000052.1"/>
</dbReference>
<protein>
    <recommendedName>
        <fullName evidence="4">Transmembrane protein</fullName>
    </recommendedName>
</protein>
<keyword evidence="1" id="KW-0732">Signal</keyword>
<comment type="caution">
    <text evidence="2">The sequence shown here is derived from an EMBL/GenBank/DDBJ whole genome shotgun (WGS) entry which is preliminary data.</text>
</comment>
<feature type="signal peptide" evidence="1">
    <location>
        <begin position="1"/>
        <end position="29"/>
    </location>
</feature>
<dbReference type="Proteomes" id="UP001165652">
    <property type="component" value="Unassembled WGS sequence"/>
</dbReference>
<evidence type="ECO:0008006" key="4">
    <source>
        <dbReference type="Google" id="ProtNLM"/>
    </source>
</evidence>